<feature type="non-terminal residue" evidence="1">
    <location>
        <position position="60"/>
    </location>
</feature>
<reference evidence="2" key="1">
    <citation type="submission" date="2021-01" db="EMBL/GenBank/DDBJ databases">
        <title>Caligus Genome Assembly.</title>
        <authorList>
            <person name="Gallardo-Escarate C."/>
        </authorList>
    </citation>
    <scope>NUCLEOTIDE SEQUENCE [LARGE SCALE GENOMIC DNA]</scope>
</reference>
<protein>
    <submittedName>
        <fullName evidence="1">Uncharacterized protein</fullName>
    </submittedName>
</protein>
<sequence length="60" mass="7230">SRMPLRAKFLIWSGKLWDRRNLPGSDKGLLALRCFNKQLLDLRDQFIHYRKFVTNQFSHP</sequence>
<evidence type="ECO:0000313" key="1">
    <source>
        <dbReference type="EMBL" id="QQP52819.1"/>
    </source>
</evidence>
<gene>
    <name evidence="1" type="ORF">FKW44_005081</name>
</gene>
<proteinExistence type="predicted"/>
<dbReference type="EMBL" id="CP045892">
    <property type="protein sequence ID" value="QQP52819.1"/>
    <property type="molecule type" value="Genomic_DNA"/>
</dbReference>
<feature type="non-terminal residue" evidence="1">
    <location>
        <position position="1"/>
    </location>
</feature>
<name>A0A7T8QRP4_CALRO</name>
<evidence type="ECO:0000313" key="2">
    <source>
        <dbReference type="Proteomes" id="UP000595437"/>
    </source>
</evidence>
<organism evidence="1 2">
    <name type="scientific">Caligus rogercresseyi</name>
    <name type="common">Sea louse</name>
    <dbReference type="NCBI Taxonomy" id="217165"/>
    <lineage>
        <taxon>Eukaryota</taxon>
        <taxon>Metazoa</taxon>
        <taxon>Ecdysozoa</taxon>
        <taxon>Arthropoda</taxon>
        <taxon>Crustacea</taxon>
        <taxon>Multicrustacea</taxon>
        <taxon>Hexanauplia</taxon>
        <taxon>Copepoda</taxon>
        <taxon>Siphonostomatoida</taxon>
        <taxon>Caligidae</taxon>
        <taxon>Caligus</taxon>
    </lineage>
</organism>
<dbReference type="AlphaFoldDB" id="A0A7T8QRP4"/>
<accession>A0A7T8QRP4</accession>
<dbReference type="Proteomes" id="UP000595437">
    <property type="component" value="Chromosome 3"/>
</dbReference>
<keyword evidence="2" id="KW-1185">Reference proteome</keyword>